<dbReference type="InterPro" id="IPR046341">
    <property type="entry name" value="SET_dom_sf"/>
</dbReference>
<dbReference type="AlphaFoldDB" id="K8F3L4"/>
<accession>K8F3L4</accession>
<evidence type="ECO:0000313" key="3">
    <source>
        <dbReference type="Proteomes" id="UP000198341"/>
    </source>
</evidence>
<dbReference type="Pfam" id="PF00856">
    <property type="entry name" value="SET"/>
    <property type="match status" value="1"/>
</dbReference>
<dbReference type="PROSITE" id="PS50280">
    <property type="entry name" value="SET"/>
    <property type="match status" value="1"/>
</dbReference>
<dbReference type="GO" id="GO:0005700">
    <property type="term" value="C:polytene chromosome"/>
    <property type="evidence" value="ECO:0007669"/>
    <property type="project" value="TreeGrafter"/>
</dbReference>
<dbReference type="eggNOG" id="ENOG502S9YS">
    <property type="taxonomic scope" value="Eukaryota"/>
</dbReference>
<dbReference type="RefSeq" id="XP_007509572.1">
    <property type="nucleotide sequence ID" value="XM_007509510.1"/>
</dbReference>
<dbReference type="STRING" id="41875.K8F3L4"/>
<feature type="domain" description="SET" evidence="1">
    <location>
        <begin position="134"/>
        <end position="252"/>
    </location>
</feature>
<keyword evidence="3" id="KW-1185">Reference proteome</keyword>
<dbReference type="InterPro" id="IPR051760">
    <property type="entry name" value="KMT5A"/>
</dbReference>
<sequence length="298" mass="34862">MTNLLKNKIGAILVHIRHQMYQRFVPEQVKKFLLTHPPNLTVQCLFALCIAEIIHFVREEIKFQIWCRQGREKGGMHELTEEEIEENKRTGKVPKVDEKRMPTKDLLEEPTEEIKRDVDKLIEFINQNRRKDSSMVRVGKSTIPNAGLGLFADRDITEGERIRGATYGGRIMNFNEAKKIPMKEKDYVMALHLNVHVDAKEHYGYMARYINDTYKTEKSRNCKFLKMSVENRASVIAMRDIERGEELFAEYGSGYWRARNGEIDADRGDVENFKRDMEKAQKWVESKGKYKSKKKVKG</sequence>
<dbReference type="KEGG" id="bpg:Bathy13g00570"/>
<dbReference type="GO" id="GO:0005634">
    <property type="term" value="C:nucleus"/>
    <property type="evidence" value="ECO:0007669"/>
    <property type="project" value="TreeGrafter"/>
</dbReference>
<evidence type="ECO:0000313" key="2">
    <source>
        <dbReference type="EMBL" id="CCO19375.1"/>
    </source>
</evidence>
<proteinExistence type="predicted"/>
<name>K8F3L4_9CHLO</name>
<dbReference type="Gene3D" id="2.170.270.10">
    <property type="entry name" value="SET domain"/>
    <property type="match status" value="1"/>
</dbReference>
<dbReference type="InterPro" id="IPR001214">
    <property type="entry name" value="SET_dom"/>
</dbReference>
<dbReference type="SUPFAM" id="SSF82199">
    <property type="entry name" value="SET domain"/>
    <property type="match status" value="1"/>
</dbReference>
<dbReference type="EMBL" id="FO082266">
    <property type="protein sequence ID" value="CCO19375.1"/>
    <property type="molecule type" value="Genomic_DNA"/>
</dbReference>
<dbReference type="GeneID" id="19012013"/>
<dbReference type="SMART" id="SM00317">
    <property type="entry name" value="SET"/>
    <property type="match status" value="1"/>
</dbReference>
<protein>
    <recommendedName>
        <fullName evidence="1">SET domain-containing protein</fullName>
    </recommendedName>
</protein>
<dbReference type="PANTHER" id="PTHR46167">
    <property type="entry name" value="N-LYSINE METHYLTRANSFERASE KMT5A"/>
    <property type="match status" value="1"/>
</dbReference>
<gene>
    <name evidence="2" type="ordered locus">Bathy13g00570</name>
</gene>
<dbReference type="OrthoDB" id="5560686at2759"/>
<dbReference type="PANTHER" id="PTHR46167:SF1">
    <property type="entry name" value="N-LYSINE METHYLTRANSFERASE KMT5A"/>
    <property type="match status" value="1"/>
</dbReference>
<reference evidence="2 3" key="1">
    <citation type="submission" date="2011-10" db="EMBL/GenBank/DDBJ databases">
        <authorList>
            <person name="Genoscope - CEA"/>
        </authorList>
    </citation>
    <scope>NUCLEOTIDE SEQUENCE [LARGE SCALE GENOMIC DNA]</scope>
    <source>
        <strain evidence="2 3">RCC 1105</strain>
    </source>
</reference>
<dbReference type="GO" id="GO:0006357">
    <property type="term" value="P:regulation of transcription by RNA polymerase II"/>
    <property type="evidence" value="ECO:0007669"/>
    <property type="project" value="TreeGrafter"/>
</dbReference>
<dbReference type="Proteomes" id="UP000198341">
    <property type="component" value="Chromosome 13"/>
</dbReference>
<evidence type="ECO:0000259" key="1">
    <source>
        <dbReference type="PROSITE" id="PS50280"/>
    </source>
</evidence>
<organism evidence="2 3">
    <name type="scientific">Bathycoccus prasinos</name>
    <dbReference type="NCBI Taxonomy" id="41875"/>
    <lineage>
        <taxon>Eukaryota</taxon>
        <taxon>Viridiplantae</taxon>
        <taxon>Chlorophyta</taxon>
        <taxon>Mamiellophyceae</taxon>
        <taxon>Mamiellales</taxon>
        <taxon>Bathycoccaceae</taxon>
        <taxon>Bathycoccus</taxon>
    </lineage>
</organism>
<dbReference type="GO" id="GO:0042799">
    <property type="term" value="F:histone H4K20 methyltransferase activity"/>
    <property type="evidence" value="ECO:0007669"/>
    <property type="project" value="TreeGrafter"/>
</dbReference>